<protein>
    <submittedName>
        <fullName evidence="1">Uncharacterized protein</fullName>
    </submittedName>
</protein>
<dbReference type="AlphaFoldDB" id="A0A0A9BIV5"/>
<organism evidence="1">
    <name type="scientific">Arundo donax</name>
    <name type="common">Giant reed</name>
    <name type="synonym">Donax arundinaceus</name>
    <dbReference type="NCBI Taxonomy" id="35708"/>
    <lineage>
        <taxon>Eukaryota</taxon>
        <taxon>Viridiplantae</taxon>
        <taxon>Streptophyta</taxon>
        <taxon>Embryophyta</taxon>
        <taxon>Tracheophyta</taxon>
        <taxon>Spermatophyta</taxon>
        <taxon>Magnoliopsida</taxon>
        <taxon>Liliopsida</taxon>
        <taxon>Poales</taxon>
        <taxon>Poaceae</taxon>
        <taxon>PACMAD clade</taxon>
        <taxon>Arundinoideae</taxon>
        <taxon>Arundineae</taxon>
        <taxon>Arundo</taxon>
    </lineage>
</organism>
<reference evidence="1" key="2">
    <citation type="journal article" date="2015" name="Data Brief">
        <title>Shoot transcriptome of the giant reed, Arundo donax.</title>
        <authorList>
            <person name="Barrero R.A."/>
            <person name="Guerrero F.D."/>
            <person name="Moolhuijzen P."/>
            <person name="Goolsby J.A."/>
            <person name="Tidwell J."/>
            <person name="Bellgard S.E."/>
            <person name="Bellgard M.I."/>
        </authorList>
    </citation>
    <scope>NUCLEOTIDE SEQUENCE</scope>
    <source>
        <tissue evidence="1">Shoot tissue taken approximately 20 cm above the soil surface</tissue>
    </source>
</reference>
<accession>A0A0A9BIV5</accession>
<proteinExistence type="predicted"/>
<name>A0A0A9BIV5_ARUDO</name>
<evidence type="ECO:0000313" key="1">
    <source>
        <dbReference type="EMBL" id="JAD63321.1"/>
    </source>
</evidence>
<dbReference type="EMBL" id="GBRH01234574">
    <property type="protein sequence ID" value="JAD63321.1"/>
    <property type="molecule type" value="Transcribed_RNA"/>
</dbReference>
<reference evidence="1" key="1">
    <citation type="submission" date="2014-09" db="EMBL/GenBank/DDBJ databases">
        <authorList>
            <person name="Magalhaes I.L.F."/>
            <person name="Oliveira U."/>
            <person name="Santos F.R."/>
            <person name="Vidigal T.H.D.A."/>
            <person name="Brescovit A.D."/>
            <person name="Santos A.J."/>
        </authorList>
    </citation>
    <scope>NUCLEOTIDE SEQUENCE</scope>
    <source>
        <tissue evidence="1">Shoot tissue taken approximately 20 cm above the soil surface</tissue>
    </source>
</reference>
<sequence>MKQCCYWKLKYEATIWNLNASITKLHILMFSSCKKRIDVFLLQIESNKNPMVITTLLLTSITKMPALSSNNNRIRYMKKH</sequence>